<dbReference type="GO" id="GO:0050577">
    <property type="term" value="F:GDP-L-fucose synthase activity"/>
    <property type="evidence" value="ECO:0007669"/>
    <property type="project" value="UniProtKB-UniRule"/>
</dbReference>
<feature type="binding site" evidence="9">
    <location>
        <begin position="13"/>
        <end position="19"/>
    </location>
    <ligand>
        <name>NADP(+)</name>
        <dbReference type="ChEBI" id="CHEBI:58349"/>
    </ligand>
</feature>
<feature type="binding site" evidence="9">
    <location>
        <position position="212"/>
    </location>
    <ligand>
        <name>substrate</name>
    </ligand>
</feature>
<evidence type="ECO:0000313" key="11">
    <source>
        <dbReference type="EMBL" id="MYM76015.1"/>
    </source>
</evidence>
<feature type="binding site" evidence="9">
    <location>
        <position position="182"/>
    </location>
    <ligand>
        <name>NADP(+)</name>
        <dbReference type="ChEBI" id="CHEBI:58349"/>
    </ligand>
</feature>
<feature type="binding site" evidence="9">
    <location>
        <position position="281"/>
    </location>
    <ligand>
        <name>substrate</name>
    </ligand>
</feature>
<feature type="binding site" evidence="9">
    <location>
        <position position="143"/>
    </location>
    <ligand>
        <name>NADP(+)</name>
        <dbReference type="ChEBI" id="CHEBI:58349"/>
    </ligand>
</feature>
<evidence type="ECO:0000259" key="10">
    <source>
        <dbReference type="Pfam" id="PF01370"/>
    </source>
</evidence>
<evidence type="ECO:0000256" key="4">
    <source>
        <dbReference type="ARBA" id="ARBA00022857"/>
    </source>
</evidence>
<evidence type="ECO:0000256" key="7">
    <source>
        <dbReference type="ARBA" id="ARBA00023268"/>
    </source>
</evidence>
<dbReference type="InterPro" id="IPR001509">
    <property type="entry name" value="Epimerase_deHydtase"/>
</dbReference>
<organism evidence="11 12">
    <name type="scientific">Duganella margarita</name>
    <dbReference type="NCBI Taxonomy" id="2692170"/>
    <lineage>
        <taxon>Bacteria</taxon>
        <taxon>Pseudomonadati</taxon>
        <taxon>Pseudomonadota</taxon>
        <taxon>Betaproteobacteria</taxon>
        <taxon>Burkholderiales</taxon>
        <taxon>Oxalobacteraceae</taxon>
        <taxon>Telluria group</taxon>
        <taxon>Duganella</taxon>
    </lineage>
</organism>
<gene>
    <name evidence="9" type="primary">fcl</name>
    <name evidence="11" type="ORF">GTP56_28015</name>
</gene>
<dbReference type="InterPro" id="IPR036291">
    <property type="entry name" value="NAD(P)-bd_dom_sf"/>
</dbReference>
<sequence length="359" mass="40003">MRANLHQRIFVAGHNGLVGSALLRALRRHGYANLMTCERHECDLADQQQVRRLLRGSDIDTIYLAAATVGGIHANQTYPAEFIRANLAIQTNLIHEAWCHGIQRLLFLGSSCIYPRLAPQPMVESALMHGPLEATNEPYAIAKIAGIKMCESYNRQYGTRYRSVMPTNLYGPGDNYQGENSHVIPALLQRFHEAKLLRLPEVTVWGTGRATREFLYVDDMAEACIHVMGLSEDVYRAATQPMSSHINIGSGNEITIAALAQLVADVVGYEGGLCFDDSKPDGTPRKLLDVSRINQLGWRARTPLAVGLRETYHAYLRTRHSGRRQVPARALDEQSLLRRLSFGSDASLCHPYGDMRVPN</sequence>
<keyword evidence="7 9" id="KW-0511">Multifunctional enzyme</keyword>
<dbReference type="RefSeq" id="WP_161052533.1">
    <property type="nucleotide sequence ID" value="NZ_WWCR01000059.1"/>
</dbReference>
<evidence type="ECO:0000256" key="5">
    <source>
        <dbReference type="ARBA" id="ARBA00023002"/>
    </source>
</evidence>
<dbReference type="UniPathway" id="UPA00128">
    <property type="reaction ID" value="UER00191"/>
</dbReference>
<evidence type="ECO:0000256" key="1">
    <source>
        <dbReference type="ARBA" id="ARBA00004883"/>
    </source>
</evidence>
<keyword evidence="5 9" id="KW-0560">Oxidoreductase</keyword>
<dbReference type="FunFam" id="3.40.50.720:FF:000101">
    <property type="entry name" value="GDP-L-fucose synthase"/>
    <property type="match status" value="1"/>
</dbReference>
<dbReference type="SUPFAM" id="SSF51735">
    <property type="entry name" value="NAD(P)-binding Rossmann-fold domains"/>
    <property type="match status" value="1"/>
</dbReference>
<dbReference type="AlphaFoldDB" id="A0A7X4KJW8"/>
<evidence type="ECO:0000256" key="9">
    <source>
        <dbReference type="HAMAP-Rule" id="MF_00956"/>
    </source>
</evidence>
<dbReference type="Pfam" id="PF01370">
    <property type="entry name" value="Epimerase"/>
    <property type="match status" value="1"/>
</dbReference>
<keyword evidence="4 9" id="KW-0521">NADP</keyword>
<dbReference type="Gene3D" id="3.40.50.720">
    <property type="entry name" value="NAD(P)-binding Rossmann-like Domain"/>
    <property type="match status" value="1"/>
</dbReference>
<dbReference type="GO" id="GO:0016853">
    <property type="term" value="F:isomerase activity"/>
    <property type="evidence" value="ECO:0007669"/>
    <property type="project" value="UniProtKB-KW"/>
</dbReference>
<dbReference type="GO" id="GO:0042351">
    <property type="term" value="P:'de novo' GDP-L-fucose biosynthetic process"/>
    <property type="evidence" value="ECO:0007669"/>
    <property type="project" value="UniProtKB-UniRule"/>
</dbReference>
<reference evidence="11 12" key="1">
    <citation type="submission" date="2019-12" db="EMBL/GenBank/DDBJ databases">
        <title>Novel species isolated from a subtropical stream in China.</title>
        <authorList>
            <person name="Lu H."/>
        </authorList>
    </citation>
    <scope>NUCLEOTIDE SEQUENCE [LARGE SCALE GENOMIC DNA]</scope>
    <source>
        <strain evidence="11 12">FT134W</strain>
    </source>
</reference>
<feature type="site" description="Important for catalytic activity" evidence="9">
    <location>
        <position position="110"/>
    </location>
</feature>
<dbReference type="GO" id="GO:0070401">
    <property type="term" value="F:NADP+ binding"/>
    <property type="evidence" value="ECO:0007669"/>
    <property type="project" value="UniProtKB-UniRule"/>
</dbReference>
<proteinExistence type="inferred from homology"/>
<feature type="binding site" evidence="9">
    <location>
        <position position="190"/>
    </location>
    <ligand>
        <name>substrate</name>
    </ligand>
</feature>
<evidence type="ECO:0000256" key="8">
    <source>
        <dbReference type="ARBA" id="ARBA00051935"/>
    </source>
</evidence>
<protein>
    <recommendedName>
        <fullName evidence="3 9">GDP-L-fucose synthase</fullName>
        <ecNumber evidence="3 9">1.1.1.271</ecNumber>
    </recommendedName>
    <alternativeName>
        <fullName evidence="9">GDP-4-keto-6-deoxy-D-mannose-3,5-epimerase-4-reductase</fullName>
    </alternativeName>
</protein>
<dbReference type="PANTHER" id="PTHR43238:SF1">
    <property type="entry name" value="GDP-L-FUCOSE SYNTHASE"/>
    <property type="match status" value="1"/>
</dbReference>
<dbReference type="EC" id="1.1.1.271" evidence="3 9"/>
<comment type="caution">
    <text evidence="11">The sequence shown here is derived from an EMBL/GenBank/DDBJ whole genome shotgun (WGS) entry which is preliminary data.</text>
</comment>
<dbReference type="InterPro" id="IPR028614">
    <property type="entry name" value="GDP_fucose/colitose_synth"/>
</dbReference>
<dbReference type="EMBL" id="WWCR01000059">
    <property type="protein sequence ID" value="MYM76015.1"/>
    <property type="molecule type" value="Genomic_DNA"/>
</dbReference>
<comment type="pathway">
    <text evidence="1 9">Nucleotide-sugar biosynthesis; GDP-L-fucose biosynthesis via de novo pathway; GDP-L-fucose from GDP-alpha-D-mannose: step 2/2.</text>
</comment>
<dbReference type="CDD" id="cd05239">
    <property type="entry name" value="GDP_FS_SDR_e"/>
    <property type="match status" value="1"/>
</dbReference>
<accession>A0A7X4KJW8</accession>
<evidence type="ECO:0000256" key="2">
    <source>
        <dbReference type="ARBA" id="ARBA00005959"/>
    </source>
</evidence>
<keyword evidence="6 9" id="KW-0413">Isomerase</keyword>
<comment type="similarity">
    <text evidence="2 9">Belongs to the NAD(P)-dependent epimerase/dehydratase family. Fucose synthase subfamily.</text>
</comment>
<feature type="site" description="Important for catalytic activity" evidence="9">
    <location>
        <position position="112"/>
    </location>
</feature>
<feature type="active site" description="Proton donor/acceptor" evidence="9">
    <location>
        <position position="139"/>
    </location>
</feature>
<evidence type="ECO:0000313" key="12">
    <source>
        <dbReference type="Proteomes" id="UP000469734"/>
    </source>
</evidence>
<dbReference type="Proteomes" id="UP000469734">
    <property type="component" value="Unassembled WGS sequence"/>
</dbReference>
<dbReference type="HAMAP" id="MF_00956">
    <property type="entry name" value="GDP_fucose_synth"/>
    <property type="match status" value="1"/>
</dbReference>
<dbReference type="PANTHER" id="PTHR43238">
    <property type="entry name" value="GDP-L-FUCOSE SYNTHASE"/>
    <property type="match status" value="1"/>
</dbReference>
<dbReference type="Gene3D" id="3.90.25.10">
    <property type="entry name" value="UDP-galactose 4-epimerase, domain 1"/>
    <property type="match status" value="1"/>
</dbReference>
<feature type="binding site" evidence="9">
    <location>
        <begin position="108"/>
        <end position="111"/>
    </location>
    <ligand>
        <name>NADP(+)</name>
        <dbReference type="ChEBI" id="CHEBI:58349"/>
    </ligand>
</feature>
<comment type="function">
    <text evidence="9">Catalyzes the two-step NADP-dependent conversion of GDP-4-dehydro-6-deoxy-D-mannose to GDP-fucose, involving an epimerase and a reductase reaction.</text>
</comment>
<evidence type="ECO:0000256" key="3">
    <source>
        <dbReference type="ARBA" id="ARBA00012371"/>
    </source>
</evidence>
<feature type="binding site" evidence="9">
    <location>
        <position position="205"/>
    </location>
    <ligand>
        <name>substrate</name>
    </ligand>
</feature>
<name>A0A7X4KJW8_9BURK</name>
<feature type="binding site" evidence="9">
    <location>
        <begin position="166"/>
        <end position="169"/>
    </location>
    <ligand>
        <name>NADP(+)</name>
        <dbReference type="ChEBI" id="CHEBI:58349"/>
    </ligand>
</feature>
<comment type="catalytic activity">
    <reaction evidence="8 9">
        <text>GDP-beta-L-fucose + NADP(+) = GDP-4-dehydro-alpha-D-rhamnose + NADPH + H(+)</text>
        <dbReference type="Rhea" id="RHEA:18885"/>
        <dbReference type="ChEBI" id="CHEBI:15378"/>
        <dbReference type="ChEBI" id="CHEBI:57273"/>
        <dbReference type="ChEBI" id="CHEBI:57783"/>
        <dbReference type="ChEBI" id="CHEBI:57964"/>
        <dbReference type="ChEBI" id="CHEBI:58349"/>
        <dbReference type="EC" id="1.1.1.271"/>
    </reaction>
</comment>
<evidence type="ECO:0000256" key="6">
    <source>
        <dbReference type="ARBA" id="ARBA00023235"/>
    </source>
</evidence>
<feature type="domain" description="NAD-dependent epimerase/dehydratase" evidence="10">
    <location>
        <begin position="9"/>
        <end position="230"/>
    </location>
</feature>